<reference evidence="2" key="1">
    <citation type="submission" date="2021-01" db="EMBL/GenBank/DDBJ databases">
        <title>Whole genome shotgun sequence of Virgisporangium aurantiacum NBRC 16421.</title>
        <authorList>
            <person name="Komaki H."/>
            <person name="Tamura T."/>
        </authorList>
    </citation>
    <scope>NUCLEOTIDE SEQUENCE</scope>
    <source>
        <strain evidence="2">NBRC 16421</strain>
    </source>
</reference>
<dbReference type="EMBL" id="BOPG01000063">
    <property type="protein sequence ID" value="GIJ61126.1"/>
    <property type="molecule type" value="Genomic_DNA"/>
</dbReference>
<feature type="domain" description="DUF7691" evidence="1">
    <location>
        <begin position="1"/>
        <end position="190"/>
    </location>
</feature>
<dbReference type="RefSeq" id="WP_204005882.1">
    <property type="nucleotide sequence ID" value="NZ_BOPG01000063.1"/>
</dbReference>
<comment type="caution">
    <text evidence="2">The sequence shown here is derived from an EMBL/GenBank/DDBJ whole genome shotgun (WGS) entry which is preliminary data.</text>
</comment>
<name>A0A8J3ZBW8_9ACTN</name>
<sequence>MSYGVMAYAVDIDKLKALCGSGDNQTRRAVCGRFRADISRSNDWFDLSGDRGAPNIFTAIEHLIMGNDKTLDGYLYGYGFKYIVEFSGRTLDNGPFYPCPSSYLSDTVDPAIRATGAGLSMSDLIFGGAPVTFPTPDDFPAIGHWTAAEVAAADEPLRAAGADAIEEVRTVAGWVTHATGRSQGIVGFYH</sequence>
<dbReference type="AlphaFoldDB" id="A0A8J3ZBW8"/>
<organism evidence="2 3">
    <name type="scientific">Virgisporangium aurantiacum</name>
    <dbReference type="NCBI Taxonomy" id="175570"/>
    <lineage>
        <taxon>Bacteria</taxon>
        <taxon>Bacillati</taxon>
        <taxon>Actinomycetota</taxon>
        <taxon>Actinomycetes</taxon>
        <taxon>Micromonosporales</taxon>
        <taxon>Micromonosporaceae</taxon>
        <taxon>Virgisporangium</taxon>
    </lineage>
</organism>
<dbReference type="Pfam" id="PF24740">
    <property type="entry name" value="DUF7691"/>
    <property type="match status" value="1"/>
</dbReference>
<dbReference type="Proteomes" id="UP000612585">
    <property type="component" value="Unassembled WGS sequence"/>
</dbReference>
<evidence type="ECO:0000259" key="1">
    <source>
        <dbReference type="Pfam" id="PF24740"/>
    </source>
</evidence>
<evidence type="ECO:0000313" key="2">
    <source>
        <dbReference type="EMBL" id="GIJ61126.1"/>
    </source>
</evidence>
<accession>A0A8J3ZBW8</accession>
<gene>
    <name evidence="2" type="ORF">Vau01_086420</name>
</gene>
<evidence type="ECO:0000313" key="3">
    <source>
        <dbReference type="Proteomes" id="UP000612585"/>
    </source>
</evidence>
<proteinExistence type="predicted"/>
<keyword evidence="3" id="KW-1185">Reference proteome</keyword>
<dbReference type="InterPro" id="IPR056108">
    <property type="entry name" value="DUF7691"/>
</dbReference>
<protein>
    <recommendedName>
        <fullName evidence="1">DUF7691 domain-containing protein</fullName>
    </recommendedName>
</protein>